<dbReference type="EMBL" id="KK121432">
    <property type="protein sequence ID" value="KFM80471.1"/>
    <property type="molecule type" value="Genomic_DNA"/>
</dbReference>
<feature type="chain" id="PRO_5001830909" evidence="2">
    <location>
        <begin position="23"/>
        <end position="173"/>
    </location>
</feature>
<keyword evidence="2" id="KW-0732">Signal</keyword>
<dbReference type="Proteomes" id="UP000054359">
    <property type="component" value="Unassembled WGS sequence"/>
</dbReference>
<protein>
    <submittedName>
        <fullName evidence="3">Uncharacterized protein</fullName>
    </submittedName>
</protein>
<dbReference type="AlphaFoldDB" id="A0A087USY2"/>
<proteinExistence type="predicted"/>
<feature type="compositionally biased region" description="Polar residues" evidence="1">
    <location>
        <begin position="35"/>
        <end position="50"/>
    </location>
</feature>
<name>A0A087USY2_STEMI</name>
<gene>
    <name evidence="3" type="ORF">X975_09058</name>
</gene>
<accession>A0A087USY2</accession>
<feature type="region of interest" description="Disordered" evidence="1">
    <location>
        <begin position="21"/>
        <end position="50"/>
    </location>
</feature>
<evidence type="ECO:0000256" key="2">
    <source>
        <dbReference type="SAM" id="SignalP"/>
    </source>
</evidence>
<organism evidence="3 4">
    <name type="scientific">Stegodyphus mimosarum</name>
    <name type="common">African social velvet spider</name>
    <dbReference type="NCBI Taxonomy" id="407821"/>
    <lineage>
        <taxon>Eukaryota</taxon>
        <taxon>Metazoa</taxon>
        <taxon>Ecdysozoa</taxon>
        <taxon>Arthropoda</taxon>
        <taxon>Chelicerata</taxon>
        <taxon>Arachnida</taxon>
        <taxon>Araneae</taxon>
        <taxon>Araneomorphae</taxon>
        <taxon>Entelegynae</taxon>
        <taxon>Eresoidea</taxon>
        <taxon>Eresidae</taxon>
        <taxon>Stegodyphus</taxon>
    </lineage>
</organism>
<reference evidence="3 4" key="1">
    <citation type="submission" date="2013-11" db="EMBL/GenBank/DDBJ databases">
        <title>Genome sequencing of Stegodyphus mimosarum.</title>
        <authorList>
            <person name="Bechsgaard J."/>
        </authorList>
    </citation>
    <scope>NUCLEOTIDE SEQUENCE [LARGE SCALE GENOMIC DNA]</scope>
</reference>
<dbReference type="OrthoDB" id="6437902at2759"/>
<sequence>MGGIRFLGLVLVFALIAGKGRTEQQPNDEEHDQVSAGSENNYQATTTESDLQVVQSAERRMSLEDFFLNRNQQPQQPQQPEAPQVQEVPLTQFQVQQPNPNSVLLVRDTQFPNPRGGLLSRILLARRMLRLRRIARRLAFVPRMLRLGQQLRQVRQPLGLFSNRVGETYQQPY</sequence>
<keyword evidence="4" id="KW-1185">Reference proteome</keyword>
<evidence type="ECO:0000313" key="4">
    <source>
        <dbReference type="Proteomes" id="UP000054359"/>
    </source>
</evidence>
<feature type="non-terminal residue" evidence="3">
    <location>
        <position position="173"/>
    </location>
</feature>
<evidence type="ECO:0000256" key="1">
    <source>
        <dbReference type="SAM" id="MobiDB-lite"/>
    </source>
</evidence>
<feature type="signal peptide" evidence="2">
    <location>
        <begin position="1"/>
        <end position="22"/>
    </location>
</feature>
<evidence type="ECO:0000313" key="3">
    <source>
        <dbReference type="EMBL" id="KFM80471.1"/>
    </source>
</evidence>